<dbReference type="GO" id="GO:0009236">
    <property type="term" value="P:cobalamin biosynthetic process"/>
    <property type="evidence" value="ECO:0007669"/>
    <property type="project" value="UniProtKB-UniRule"/>
</dbReference>
<feature type="active site" description="Proton acceptor" evidence="10">
    <location>
        <position position="302"/>
    </location>
</feature>
<dbReference type="FunFam" id="3.40.50.10210:FF:000001">
    <property type="entry name" value="Nicotinate-nucleotide--dimethylbenzimidazole phosphoribosyltransferase"/>
    <property type="match status" value="1"/>
</dbReference>
<dbReference type="CDD" id="cd02439">
    <property type="entry name" value="DMB-PRT_CobT"/>
    <property type="match status" value="1"/>
</dbReference>
<dbReference type="EMBL" id="JRYR02000002">
    <property type="protein sequence ID" value="OHX63985.1"/>
    <property type="molecule type" value="Genomic_DNA"/>
</dbReference>
<keyword evidence="7 10" id="KW-0808">Transferase</keyword>
<evidence type="ECO:0000256" key="2">
    <source>
        <dbReference type="ARBA" id="ARBA00007110"/>
    </source>
</evidence>
<dbReference type="STRING" id="915059.NH26_20455"/>
<dbReference type="NCBIfam" id="NF000996">
    <property type="entry name" value="PRK00105.1"/>
    <property type="match status" value="1"/>
</dbReference>
<dbReference type="RefSeq" id="WP_044217988.1">
    <property type="nucleotide sequence ID" value="NZ_JRYR02000002.1"/>
</dbReference>
<dbReference type="PANTHER" id="PTHR43463">
    <property type="entry name" value="NICOTINATE-NUCLEOTIDE--DIMETHYLBENZIMIDAZOLE PHOSPHORIBOSYLTRANSFERASE"/>
    <property type="match status" value="1"/>
</dbReference>
<name>A0A1S1YT48_FLAPC</name>
<comment type="pathway">
    <text evidence="1 10">Nucleoside biosynthesis; alpha-ribazole biosynthesis; alpha-ribazole from 5,6-dimethylbenzimidazole: step 1/2.</text>
</comment>
<comment type="similarity">
    <text evidence="2 10">Belongs to the CobT family.</text>
</comment>
<dbReference type="NCBIfam" id="TIGR03160">
    <property type="entry name" value="cobT_DBIPRT"/>
    <property type="match status" value="1"/>
</dbReference>
<dbReference type="InterPro" id="IPR023195">
    <property type="entry name" value="Nict_dMeBzImd_PRibTrfase_N"/>
</dbReference>
<keyword evidence="12" id="KW-1185">Reference proteome</keyword>
<evidence type="ECO:0000313" key="11">
    <source>
        <dbReference type="EMBL" id="OHX63985.1"/>
    </source>
</evidence>
<evidence type="ECO:0000256" key="5">
    <source>
        <dbReference type="ARBA" id="ARBA00022573"/>
    </source>
</evidence>
<dbReference type="OrthoDB" id="9781491at2"/>
<evidence type="ECO:0000256" key="3">
    <source>
        <dbReference type="ARBA" id="ARBA00011991"/>
    </source>
</evidence>
<dbReference type="SUPFAM" id="SSF52733">
    <property type="entry name" value="Nicotinate mononucleotide:5,6-dimethylbenzimidazole phosphoribosyltransferase (CobT)"/>
    <property type="match status" value="1"/>
</dbReference>
<dbReference type="UniPathway" id="UPA00061">
    <property type="reaction ID" value="UER00516"/>
</dbReference>
<dbReference type="PANTHER" id="PTHR43463:SF1">
    <property type="entry name" value="NICOTINATE-NUCLEOTIDE--DIMETHYLBENZIMIDAZOLE PHOSPHORIBOSYLTRANSFERASE"/>
    <property type="match status" value="1"/>
</dbReference>
<reference evidence="11 12" key="1">
    <citation type="journal article" date="2012" name="Int. J. Syst. Evol. Microbiol.">
        <title>Flammeovirga pacifica sp. nov., isolated from deep-sea sediment.</title>
        <authorList>
            <person name="Xu H."/>
            <person name="Fu Y."/>
            <person name="Yang N."/>
            <person name="Ding Z."/>
            <person name="Lai Q."/>
            <person name="Zeng R."/>
        </authorList>
    </citation>
    <scope>NUCLEOTIDE SEQUENCE [LARGE SCALE GENOMIC DNA]</scope>
    <source>
        <strain evidence="12">DSM 24597 / LMG 26175 / WPAGA1</strain>
    </source>
</reference>
<accession>A0A1S1YT48</accession>
<gene>
    <name evidence="10" type="primary">cobT</name>
    <name evidence="11" type="ORF">NH26_20455</name>
</gene>
<dbReference type="HAMAP" id="MF_00230">
    <property type="entry name" value="CobT"/>
    <property type="match status" value="1"/>
</dbReference>
<dbReference type="Pfam" id="PF02277">
    <property type="entry name" value="DBI_PRT"/>
    <property type="match status" value="1"/>
</dbReference>
<keyword evidence="6 10" id="KW-0328">Glycosyltransferase</keyword>
<dbReference type="InterPro" id="IPR003200">
    <property type="entry name" value="Nict_dMeBzImd_PRibTrfase"/>
</dbReference>
<dbReference type="Gene3D" id="1.10.1610.10">
    <property type="match status" value="1"/>
</dbReference>
<sequence>MNLLQEIQQKIDQKTKPIGALGDLETLAKQICLVQKTTSPTLNNPTIIVFAGDHGLAKEGVSAYPQEVTYQMVLNFLNGGAAINVFARQHQLNLKIVDAGVNFDFEPHQDLIDAKVAKGTVSSLIGNALSSQQIGDCFDQAKKLLERDDIKDSDIIGFGEMGIGNTSSATLIMSALYQLRLEDCIGKGTGVDLEGFKKKYSILEKVLEKHQGLNSPIQILSAFGGFELAMIAATMLEAAAKGKMIIVDGFIVTAAYAIAKAIQPEIQKNAIFSHVSDEKGHTLLLQKLEATPLLHLGLRLGEGTGAAMAYPIIQSAVLFMNEMASFASANVSEKE</sequence>
<comment type="caution">
    <text evidence="11">The sequence shown here is derived from an EMBL/GenBank/DDBJ whole genome shotgun (WGS) entry which is preliminary data.</text>
</comment>
<dbReference type="InterPro" id="IPR036087">
    <property type="entry name" value="Nict_dMeBzImd_PRibTrfase_sf"/>
</dbReference>
<comment type="catalytic activity">
    <reaction evidence="9 10">
        <text>5,6-dimethylbenzimidazole + nicotinate beta-D-ribonucleotide = alpha-ribazole 5'-phosphate + nicotinate + H(+)</text>
        <dbReference type="Rhea" id="RHEA:11196"/>
        <dbReference type="ChEBI" id="CHEBI:15378"/>
        <dbReference type="ChEBI" id="CHEBI:15890"/>
        <dbReference type="ChEBI" id="CHEBI:32544"/>
        <dbReference type="ChEBI" id="CHEBI:57502"/>
        <dbReference type="ChEBI" id="CHEBI:57918"/>
        <dbReference type="EC" id="2.4.2.21"/>
    </reaction>
</comment>
<evidence type="ECO:0000313" key="12">
    <source>
        <dbReference type="Proteomes" id="UP000179797"/>
    </source>
</evidence>
<proteinExistence type="inferred from homology"/>
<evidence type="ECO:0000256" key="8">
    <source>
        <dbReference type="ARBA" id="ARBA00030686"/>
    </source>
</evidence>
<dbReference type="Gene3D" id="3.40.50.10210">
    <property type="match status" value="1"/>
</dbReference>
<comment type="function">
    <text evidence="10">Catalyzes the synthesis of alpha-ribazole-5'-phosphate from nicotinate mononucleotide (NAMN) and 5,6-dimethylbenzimidazole (DMB).</text>
</comment>
<evidence type="ECO:0000256" key="7">
    <source>
        <dbReference type="ARBA" id="ARBA00022679"/>
    </source>
</evidence>
<evidence type="ECO:0000256" key="4">
    <source>
        <dbReference type="ARBA" id="ARBA00015486"/>
    </source>
</evidence>
<evidence type="ECO:0000256" key="9">
    <source>
        <dbReference type="ARBA" id="ARBA00047340"/>
    </source>
</evidence>
<dbReference type="Proteomes" id="UP000179797">
    <property type="component" value="Unassembled WGS sequence"/>
</dbReference>
<dbReference type="GO" id="GO:0008939">
    <property type="term" value="F:nicotinate-nucleotide-dimethylbenzimidazole phosphoribosyltransferase activity"/>
    <property type="evidence" value="ECO:0007669"/>
    <property type="project" value="UniProtKB-UniRule"/>
</dbReference>
<keyword evidence="5 10" id="KW-0169">Cobalamin biosynthesis</keyword>
<protein>
    <recommendedName>
        <fullName evidence="4 10">Nicotinate-nucleotide--dimethylbenzimidazole phosphoribosyltransferase</fullName>
        <shortName evidence="10">NN:DBI PRT</shortName>
        <ecNumber evidence="3 10">2.4.2.21</ecNumber>
    </recommendedName>
    <alternativeName>
        <fullName evidence="8 10">N(1)-alpha-phosphoribosyltransferase</fullName>
    </alternativeName>
</protein>
<dbReference type="InterPro" id="IPR017846">
    <property type="entry name" value="Nict_dMeBzImd_PRibTrfase_bact"/>
</dbReference>
<dbReference type="AlphaFoldDB" id="A0A1S1YT48"/>
<organism evidence="11 12">
    <name type="scientific">Flammeovirga pacifica</name>
    <dbReference type="NCBI Taxonomy" id="915059"/>
    <lineage>
        <taxon>Bacteria</taxon>
        <taxon>Pseudomonadati</taxon>
        <taxon>Bacteroidota</taxon>
        <taxon>Cytophagia</taxon>
        <taxon>Cytophagales</taxon>
        <taxon>Flammeovirgaceae</taxon>
        <taxon>Flammeovirga</taxon>
    </lineage>
</organism>
<evidence type="ECO:0000256" key="6">
    <source>
        <dbReference type="ARBA" id="ARBA00022676"/>
    </source>
</evidence>
<dbReference type="EC" id="2.4.2.21" evidence="3 10"/>
<evidence type="ECO:0000256" key="10">
    <source>
        <dbReference type="HAMAP-Rule" id="MF_00230"/>
    </source>
</evidence>
<evidence type="ECO:0000256" key="1">
    <source>
        <dbReference type="ARBA" id="ARBA00005049"/>
    </source>
</evidence>